<feature type="domain" description="Transposase putative helix-turn-helix" evidence="2">
    <location>
        <begin position="2"/>
        <end position="36"/>
    </location>
</feature>
<feature type="region of interest" description="Disordered" evidence="1">
    <location>
        <begin position="86"/>
        <end position="107"/>
    </location>
</feature>
<dbReference type="RefSeq" id="WP_264250315.1">
    <property type="nucleotide sequence ID" value="NZ_CP107567.1"/>
</dbReference>
<protein>
    <submittedName>
        <fullName evidence="3">Helix-turn-helix domain-containing protein</fullName>
    </submittedName>
</protein>
<reference evidence="3" key="1">
    <citation type="submission" date="2022-10" db="EMBL/GenBank/DDBJ databases">
        <title>Cytochrome P450 Catalyzes Benzene Ring Formation in the Biosynthesis of Trialkyl-Substituted Aromatic Polyketides.</title>
        <authorList>
            <person name="Zhao E."/>
            <person name="Ge H."/>
        </authorList>
    </citation>
    <scope>NUCLEOTIDE SEQUENCE</scope>
    <source>
        <strain evidence="3">NA0869</strain>
    </source>
</reference>
<evidence type="ECO:0000259" key="2">
    <source>
        <dbReference type="Pfam" id="PF12323"/>
    </source>
</evidence>
<proteinExistence type="predicted"/>
<evidence type="ECO:0000313" key="3">
    <source>
        <dbReference type="EMBL" id="UYQ66689.1"/>
    </source>
</evidence>
<keyword evidence="4" id="KW-1185">Reference proteome</keyword>
<gene>
    <name evidence="3" type="ORF">OGH68_26785</name>
</gene>
<organism evidence="3 4">
    <name type="scientific">Streptomyces peucetius</name>
    <dbReference type="NCBI Taxonomy" id="1950"/>
    <lineage>
        <taxon>Bacteria</taxon>
        <taxon>Bacillati</taxon>
        <taxon>Actinomycetota</taxon>
        <taxon>Actinomycetes</taxon>
        <taxon>Kitasatosporales</taxon>
        <taxon>Streptomycetaceae</taxon>
        <taxon>Streptomyces</taxon>
    </lineage>
</organism>
<sequence>MYPMPQQARQMLLHCAHARYVWNLAVEQHANWRKGRKAAPGFAEQCRQLTEARRDSGPALRPDDLVHQLGPLQPIRVLEELRRLPVELSTGSSAPNRHRLPSTSSGQ</sequence>
<evidence type="ECO:0000313" key="4">
    <source>
        <dbReference type="Proteomes" id="UP001163878"/>
    </source>
</evidence>
<dbReference type="Pfam" id="PF12323">
    <property type="entry name" value="HTH_OrfB_IS605"/>
    <property type="match status" value="1"/>
</dbReference>
<dbReference type="Proteomes" id="UP001163878">
    <property type="component" value="Chromosome"/>
</dbReference>
<dbReference type="InterPro" id="IPR021027">
    <property type="entry name" value="Transposase_put_HTH"/>
</dbReference>
<accession>A0ABY6II16</accession>
<evidence type="ECO:0000256" key="1">
    <source>
        <dbReference type="SAM" id="MobiDB-lite"/>
    </source>
</evidence>
<feature type="compositionally biased region" description="Polar residues" evidence="1">
    <location>
        <begin position="89"/>
        <end position="107"/>
    </location>
</feature>
<dbReference type="EMBL" id="CP107567">
    <property type="protein sequence ID" value="UYQ66689.1"/>
    <property type="molecule type" value="Genomic_DNA"/>
</dbReference>
<name>A0ABY6II16_STRPE</name>